<sequence length="147" mass="17097">MTKTDFLKRHPDAVVCSPAKRQWGSQEDLTCAQWIWKRVLKLYEEAATFDGEIVRPKEPNWTAWANDIRLMRTLDGRSHKQICEMFKRVQSDTFWVRQVKCPAKLREKWDDLIIRLSAPGTGHYQAGGRDINQISRPDNTVPPGFRG</sequence>
<feature type="region of interest" description="Disordered" evidence="1">
    <location>
        <begin position="126"/>
        <end position="147"/>
    </location>
</feature>
<evidence type="ECO:0000313" key="2">
    <source>
        <dbReference type="EMBL" id="KZR33167.1"/>
    </source>
</evidence>
<reference evidence="3" key="1">
    <citation type="submission" date="2016-03" db="EMBL/GenBank/DDBJ databases">
        <title>WGS of SAMN04393274.</title>
        <authorList>
            <person name="Adams M."/>
            <person name="Sutton G."/>
            <person name="Nelson K."/>
            <person name="Thaden J."/>
            <person name="Fowler V."/>
            <person name="Mccorrison J."/>
            <person name="Sanka R."/>
            <person name="Brinkac L."/>
            <person name="Nierman W."/>
        </authorList>
    </citation>
    <scope>NUCLEOTIDE SEQUENCE [LARGE SCALE GENOMIC DNA]</scope>
    <source>
        <strain evidence="3">GN06232</strain>
    </source>
</reference>
<accession>A0ABR5YNH2</accession>
<name>A0ABR5YNH2_9ENTR</name>
<evidence type="ECO:0000313" key="3">
    <source>
        <dbReference type="Proteomes" id="UP000076880"/>
    </source>
</evidence>
<comment type="caution">
    <text evidence="2">The sequence shown here is derived from an EMBL/GenBank/DDBJ whole genome shotgun (WGS) entry which is preliminary data.</text>
</comment>
<dbReference type="Proteomes" id="UP000076880">
    <property type="component" value="Unassembled WGS sequence"/>
</dbReference>
<proteinExistence type="predicted"/>
<organism evidence="2 3">
    <name type="scientific">Enterobacter genomosp. S</name>
    <dbReference type="NCBI Taxonomy" id="2364151"/>
    <lineage>
        <taxon>Bacteria</taxon>
        <taxon>Pseudomonadati</taxon>
        <taxon>Pseudomonadota</taxon>
        <taxon>Gammaproteobacteria</taxon>
        <taxon>Enterobacterales</taxon>
        <taxon>Enterobacteriaceae</taxon>
        <taxon>Enterobacter</taxon>
        <taxon>Enterobacter cloacae complex</taxon>
        <taxon>Enterobacter cloacae complex clade S</taxon>
    </lineage>
</organism>
<evidence type="ECO:0008006" key="4">
    <source>
        <dbReference type="Google" id="ProtNLM"/>
    </source>
</evidence>
<gene>
    <name evidence="2" type="ORF">A3466_09140</name>
</gene>
<dbReference type="EMBL" id="LVVA01000012">
    <property type="protein sequence ID" value="KZR33167.1"/>
    <property type="molecule type" value="Genomic_DNA"/>
</dbReference>
<keyword evidence="3" id="KW-1185">Reference proteome</keyword>
<protein>
    <recommendedName>
        <fullName evidence="4">Replication protein O</fullName>
    </recommendedName>
</protein>
<evidence type="ECO:0000256" key="1">
    <source>
        <dbReference type="SAM" id="MobiDB-lite"/>
    </source>
</evidence>